<protein>
    <recommendedName>
        <fullName evidence="5">HMG box domain-containing protein</fullName>
    </recommendedName>
</protein>
<dbReference type="SMART" id="SM00398">
    <property type="entry name" value="HMG"/>
    <property type="match status" value="1"/>
</dbReference>
<feature type="compositionally biased region" description="Basic and acidic residues" evidence="4">
    <location>
        <begin position="141"/>
        <end position="150"/>
    </location>
</feature>
<evidence type="ECO:0000256" key="1">
    <source>
        <dbReference type="ARBA" id="ARBA00023125"/>
    </source>
</evidence>
<feature type="compositionally biased region" description="Basic residues" evidence="4">
    <location>
        <begin position="158"/>
        <end position="171"/>
    </location>
</feature>
<dbReference type="CDD" id="cd01389">
    <property type="entry name" value="HMG-box_ROX1-like"/>
    <property type="match status" value="1"/>
</dbReference>
<dbReference type="Proteomes" id="UP000800035">
    <property type="component" value="Unassembled WGS sequence"/>
</dbReference>
<dbReference type="InterPro" id="IPR009071">
    <property type="entry name" value="HMG_box_dom"/>
</dbReference>
<evidence type="ECO:0000256" key="4">
    <source>
        <dbReference type="SAM" id="MobiDB-lite"/>
    </source>
</evidence>
<dbReference type="GO" id="GO:0000978">
    <property type="term" value="F:RNA polymerase II cis-regulatory region sequence-specific DNA binding"/>
    <property type="evidence" value="ECO:0007669"/>
    <property type="project" value="TreeGrafter"/>
</dbReference>
<feature type="domain" description="HMG box" evidence="5">
    <location>
        <begin position="87"/>
        <end position="156"/>
    </location>
</feature>
<dbReference type="PANTHER" id="PTHR10270">
    <property type="entry name" value="SOX TRANSCRIPTION FACTOR"/>
    <property type="match status" value="1"/>
</dbReference>
<proteinExistence type="predicted"/>
<evidence type="ECO:0000256" key="2">
    <source>
        <dbReference type="ARBA" id="ARBA00023163"/>
    </source>
</evidence>
<accession>A0A6A5U8N6</accession>
<dbReference type="PANTHER" id="PTHR10270:SF161">
    <property type="entry name" value="SEX-DETERMINING REGION Y PROTEIN"/>
    <property type="match status" value="1"/>
</dbReference>
<sequence>MLPGCIAECIGSTLAAGYLAKQLSLSLNKNVAVSYNSREGCTVVHFADETESQRNPDLQLSADALTLEIAKPHTATSQSTVAGRKNPPRPMNCWMLYRDAKHKQLKAADPHKSVQDISKECSHYWNHQMSLEEKNTWRKAAADAKAEHRRMYPNYKYAPRKPGQKKKRQSRKSTQSAAVTSPAQTATAMPTIVDFNSFLNSTPSMSTTGTDLTTAADAIATNINSTLPTGVTSLAETNSNDGHDESQMAFAFEFQDLEFGRHDLLEGQFGATFGPDIFNDETFAFRDDADRTVTMPSPYTDTY</sequence>
<dbReference type="GO" id="GO:0005634">
    <property type="term" value="C:nucleus"/>
    <property type="evidence" value="ECO:0007669"/>
    <property type="project" value="UniProtKB-UniRule"/>
</dbReference>
<keyword evidence="1 3" id="KW-0238">DNA-binding</keyword>
<feature type="region of interest" description="Disordered" evidence="4">
    <location>
        <begin position="141"/>
        <end position="183"/>
    </location>
</feature>
<dbReference type="Gene3D" id="1.10.30.10">
    <property type="entry name" value="High mobility group box domain"/>
    <property type="match status" value="1"/>
</dbReference>
<dbReference type="InterPro" id="IPR050140">
    <property type="entry name" value="SRY-related_HMG-box_TF-like"/>
</dbReference>
<dbReference type="SUPFAM" id="SSF47095">
    <property type="entry name" value="HMG-box"/>
    <property type="match status" value="1"/>
</dbReference>
<keyword evidence="3" id="KW-0539">Nucleus</keyword>
<evidence type="ECO:0000313" key="7">
    <source>
        <dbReference type="Proteomes" id="UP000800035"/>
    </source>
</evidence>
<keyword evidence="7" id="KW-1185">Reference proteome</keyword>
<dbReference type="EMBL" id="ML976981">
    <property type="protein sequence ID" value="KAF1961078.1"/>
    <property type="molecule type" value="Genomic_DNA"/>
</dbReference>
<dbReference type="Pfam" id="PF00505">
    <property type="entry name" value="HMG_box"/>
    <property type="match status" value="1"/>
</dbReference>
<organism evidence="6 7">
    <name type="scientific">Byssothecium circinans</name>
    <dbReference type="NCBI Taxonomy" id="147558"/>
    <lineage>
        <taxon>Eukaryota</taxon>
        <taxon>Fungi</taxon>
        <taxon>Dikarya</taxon>
        <taxon>Ascomycota</taxon>
        <taxon>Pezizomycotina</taxon>
        <taxon>Dothideomycetes</taxon>
        <taxon>Pleosporomycetidae</taxon>
        <taxon>Pleosporales</taxon>
        <taxon>Massarineae</taxon>
        <taxon>Massarinaceae</taxon>
        <taxon>Byssothecium</taxon>
    </lineage>
</organism>
<reference evidence="6" key="1">
    <citation type="journal article" date="2020" name="Stud. Mycol.">
        <title>101 Dothideomycetes genomes: a test case for predicting lifestyles and emergence of pathogens.</title>
        <authorList>
            <person name="Haridas S."/>
            <person name="Albert R."/>
            <person name="Binder M."/>
            <person name="Bloem J."/>
            <person name="Labutti K."/>
            <person name="Salamov A."/>
            <person name="Andreopoulos B."/>
            <person name="Baker S."/>
            <person name="Barry K."/>
            <person name="Bills G."/>
            <person name="Bluhm B."/>
            <person name="Cannon C."/>
            <person name="Castanera R."/>
            <person name="Culley D."/>
            <person name="Daum C."/>
            <person name="Ezra D."/>
            <person name="Gonzalez J."/>
            <person name="Henrissat B."/>
            <person name="Kuo A."/>
            <person name="Liang C."/>
            <person name="Lipzen A."/>
            <person name="Lutzoni F."/>
            <person name="Magnuson J."/>
            <person name="Mondo S."/>
            <person name="Nolan M."/>
            <person name="Ohm R."/>
            <person name="Pangilinan J."/>
            <person name="Park H.-J."/>
            <person name="Ramirez L."/>
            <person name="Alfaro M."/>
            <person name="Sun H."/>
            <person name="Tritt A."/>
            <person name="Yoshinaga Y."/>
            <person name="Zwiers L.-H."/>
            <person name="Turgeon B."/>
            <person name="Goodwin S."/>
            <person name="Spatafora J."/>
            <person name="Crous P."/>
            <person name="Grigoriev I."/>
        </authorList>
    </citation>
    <scope>NUCLEOTIDE SEQUENCE</scope>
    <source>
        <strain evidence="6">CBS 675.92</strain>
    </source>
</reference>
<dbReference type="GO" id="GO:0001228">
    <property type="term" value="F:DNA-binding transcription activator activity, RNA polymerase II-specific"/>
    <property type="evidence" value="ECO:0007669"/>
    <property type="project" value="TreeGrafter"/>
</dbReference>
<name>A0A6A5U8N6_9PLEO</name>
<gene>
    <name evidence="6" type="ORF">CC80DRAFT_402450</name>
</gene>
<feature type="DNA-binding region" description="HMG box" evidence="3">
    <location>
        <begin position="87"/>
        <end position="156"/>
    </location>
</feature>
<dbReference type="OrthoDB" id="6247875at2759"/>
<evidence type="ECO:0000259" key="5">
    <source>
        <dbReference type="PROSITE" id="PS50118"/>
    </source>
</evidence>
<dbReference type="PROSITE" id="PS50118">
    <property type="entry name" value="HMG_BOX_2"/>
    <property type="match status" value="1"/>
</dbReference>
<evidence type="ECO:0000256" key="3">
    <source>
        <dbReference type="PROSITE-ProRule" id="PRU00267"/>
    </source>
</evidence>
<dbReference type="AlphaFoldDB" id="A0A6A5U8N6"/>
<keyword evidence="2" id="KW-0804">Transcription</keyword>
<dbReference type="InterPro" id="IPR036910">
    <property type="entry name" value="HMG_box_dom_sf"/>
</dbReference>
<dbReference type="GO" id="GO:0030154">
    <property type="term" value="P:cell differentiation"/>
    <property type="evidence" value="ECO:0007669"/>
    <property type="project" value="TreeGrafter"/>
</dbReference>
<evidence type="ECO:0000313" key="6">
    <source>
        <dbReference type="EMBL" id="KAF1961078.1"/>
    </source>
</evidence>